<gene>
    <name evidence="6" type="primary">KLHL17_0</name>
    <name evidence="5" type="synonym">KLHL17_5</name>
    <name evidence="5" type="ORF">c2_g1_i1</name>
    <name evidence="6" type="ORF">c2_g1_i2</name>
</gene>
<reference evidence="6" key="1">
    <citation type="submission" date="2015-06" db="EMBL/GenBank/DDBJ databases">
        <authorList>
            <person name="Hoefler B.C."/>
            <person name="Straight P.D."/>
        </authorList>
    </citation>
    <scope>NUCLEOTIDE SEQUENCE</scope>
</reference>
<dbReference type="InterPro" id="IPR011333">
    <property type="entry name" value="SKP1/BTB/POZ_sf"/>
</dbReference>
<dbReference type="Pfam" id="PF07707">
    <property type="entry name" value="BACK"/>
    <property type="match status" value="1"/>
</dbReference>
<dbReference type="SMART" id="SM00225">
    <property type="entry name" value="BTB"/>
    <property type="match status" value="1"/>
</dbReference>
<dbReference type="EMBL" id="GDHF01002127">
    <property type="protein sequence ID" value="JAI50187.1"/>
    <property type="molecule type" value="Transcribed_RNA"/>
</dbReference>
<dbReference type="OrthoDB" id="7956828at2759"/>
<keyword evidence="3" id="KW-0009">Actin-binding</keyword>
<keyword evidence="2" id="KW-0677">Repeat</keyword>
<organism evidence="6">
    <name type="scientific">Bactrocera latifrons</name>
    <name type="common">Malaysian fruit fly</name>
    <name type="synonym">Chaetodacus latifrons</name>
    <dbReference type="NCBI Taxonomy" id="174628"/>
    <lineage>
        <taxon>Eukaryota</taxon>
        <taxon>Metazoa</taxon>
        <taxon>Ecdysozoa</taxon>
        <taxon>Arthropoda</taxon>
        <taxon>Hexapoda</taxon>
        <taxon>Insecta</taxon>
        <taxon>Pterygota</taxon>
        <taxon>Neoptera</taxon>
        <taxon>Endopterygota</taxon>
        <taxon>Diptera</taxon>
        <taxon>Brachycera</taxon>
        <taxon>Muscomorpha</taxon>
        <taxon>Tephritoidea</taxon>
        <taxon>Tephritidae</taxon>
        <taxon>Bactrocera</taxon>
        <taxon>Bactrocera</taxon>
    </lineage>
</organism>
<dbReference type="Gene3D" id="3.30.710.10">
    <property type="entry name" value="Potassium Channel Kv1.1, Chain A"/>
    <property type="match status" value="1"/>
</dbReference>
<evidence type="ECO:0000313" key="5">
    <source>
        <dbReference type="EMBL" id="JAI23331.1"/>
    </source>
</evidence>
<sequence length="364" mass="41371">MATRSKEKPALQRNSSTQKRFMEKLMRKLFCFYDGQLLMDVAFNALNSTCLIPAHRFILSAASPYFKNLFSAGQGISSPFEINDIDSDVFEPLIIFCYTGQLLITVSNGGAMLKAAIVLQLDDAISTCVNYIVTHINDYTLQCAYTIERETECELLTQKIIEYEVQNFMKVSQSDEFMNFNVEKLQGILESDNLNITREEVAFDAIKRWFNYDVAARQEQLPLLIACLRLTQLDADFLLTHIQPLPGCELLAFKALSWISKPEARPKINIRFTGPRKIKAFPFMGEPEAQPKKDMQIKGSRGVDPFSFIGEPEAQPKINMQFTGPLGFSTANIFGKPLPPLYSEMNLKLQQYNKAQNKLRIARQ</sequence>
<evidence type="ECO:0000256" key="3">
    <source>
        <dbReference type="ARBA" id="ARBA00023203"/>
    </source>
</evidence>
<feature type="domain" description="BTB" evidence="4">
    <location>
        <begin position="39"/>
        <end position="106"/>
    </location>
</feature>
<dbReference type="EMBL" id="GDHF01028983">
    <property type="protein sequence ID" value="JAI23331.1"/>
    <property type="molecule type" value="Transcribed_RNA"/>
</dbReference>
<proteinExistence type="predicted"/>
<protein>
    <submittedName>
        <fullName evidence="6">Kelch-like protein 17</fullName>
    </submittedName>
</protein>
<evidence type="ECO:0000313" key="6">
    <source>
        <dbReference type="EMBL" id="JAI50187.1"/>
    </source>
</evidence>
<dbReference type="AlphaFoldDB" id="A0A0K8WGF5"/>
<evidence type="ECO:0000256" key="1">
    <source>
        <dbReference type="ARBA" id="ARBA00022441"/>
    </source>
</evidence>
<evidence type="ECO:0000256" key="2">
    <source>
        <dbReference type="ARBA" id="ARBA00022737"/>
    </source>
</evidence>
<dbReference type="PANTHER" id="PTHR24412:SF489">
    <property type="entry name" value="RING FINGER DOMAIN AND KELCH REPEAT-CONTAINING PROTEIN DDB_G0271372"/>
    <property type="match status" value="1"/>
</dbReference>
<keyword evidence="1" id="KW-0880">Kelch repeat</keyword>
<dbReference type="PROSITE" id="PS50097">
    <property type="entry name" value="BTB"/>
    <property type="match status" value="1"/>
</dbReference>
<dbReference type="InterPro" id="IPR000210">
    <property type="entry name" value="BTB/POZ_dom"/>
</dbReference>
<dbReference type="Gene3D" id="1.25.40.420">
    <property type="match status" value="1"/>
</dbReference>
<dbReference type="PANTHER" id="PTHR24412">
    <property type="entry name" value="KELCH PROTEIN"/>
    <property type="match status" value="1"/>
</dbReference>
<dbReference type="InterPro" id="IPR011705">
    <property type="entry name" value="BACK"/>
</dbReference>
<dbReference type="Pfam" id="PF00651">
    <property type="entry name" value="BTB"/>
    <property type="match status" value="1"/>
</dbReference>
<dbReference type="SUPFAM" id="SSF54695">
    <property type="entry name" value="POZ domain"/>
    <property type="match status" value="1"/>
</dbReference>
<dbReference type="SMART" id="SM00875">
    <property type="entry name" value="BACK"/>
    <property type="match status" value="1"/>
</dbReference>
<accession>A0A0K8WGF5</accession>
<evidence type="ECO:0000259" key="4">
    <source>
        <dbReference type="PROSITE" id="PS50097"/>
    </source>
</evidence>
<name>A0A0K8WGF5_BACLA</name>